<dbReference type="AlphaFoldDB" id="A0A5C1NFU0"/>
<protein>
    <submittedName>
        <fullName evidence="2">Uncharacterized protein</fullName>
    </submittedName>
</protein>
<evidence type="ECO:0000313" key="2">
    <source>
        <dbReference type="EMBL" id="QEM81721.1"/>
    </source>
</evidence>
<evidence type="ECO:0000256" key="1">
    <source>
        <dbReference type="SAM" id="Phobius"/>
    </source>
</evidence>
<dbReference type="EMBL" id="CP038437">
    <property type="protein sequence ID" value="QEM81721.1"/>
    <property type="molecule type" value="Genomic_DNA"/>
</dbReference>
<evidence type="ECO:0000313" key="3">
    <source>
        <dbReference type="Proteomes" id="UP000324285"/>
    </source>
</evidence>
<keyword evidence="3" id="KW-1185">Reference proteome</keyword>
<keyword evidence="1" id="KW-1133">Transmembrane helix</keyword>
<proteinExistence type="predicted"/>
<reference evidence="2" key="1">
    <citation type="submission" date="2021-02" db="EMBL/GenBank/DDBJ databases">
        <title>Strain Y2R2, a novel species of the genus Halomonas.</title>
        <authorList>
            <person name="Huang H."/>
        </authorList>
    </citation>
    <scope>NUCLEOTIDE SEQUENCE</scope>
    <source>
        <strain evidence="2">Y2R2</strain>
    </source>
</reference>
<dbReference type="OrthoDB" id="6174472at2"/>
<sequence length="74" mass="8109">MDTLDHIGPVLIALPLFGLLAMIGVPKEWQNVQGWLIISFLGIPGFLVVIALMVNMPVLLFGTLFFLGIFAARK</sequence>
<keyword evidence="1" id="KW-0812">Transmembrane</keyword>
<feature type="transmembrane region" description="Helical" evidence="1">
    <location>
        <begin position="56"/>
        <end position="72"/>
    </location>
</feature>
<dbReference type="KEGG" id="hbh:E4T21_09300"/>
<keyword evidence="1" id="KW-0472">Membrane</keyword>
<organism evidence="2 3">
    <name type="scientific">Halomonas binhaiensis</name>
    <dbReference type="NCBI Taxonomy" id="2562282"/>
    <lineage>
        <taxon>Bacteria</taxon>
        <taxon>Pseudomonadati</taxon>
        <taxon>Pseudomonadota</taxon>
        <taxon>Gammaproteobacteria</taxon>
        <taxon>Oceanospirillales</taxon>
        <taxon>Halomonadaceae</taxon>
        <taxon>Halomonas</taxon>
    </lineage>
</organism>
<gene>
    <name evidence="2" type="ORF">E4T21_09300</name>
</gene>
<dbReference type="Proteomes" id="UP000324285">
    <property type="component" value="Chromosome"/>
</dbReference>
<feature type="transmembrane region" description="Helical" evidence="1">
    <location>
        <begin position="6"/>
        <end position="25"/>
    </location>
</feature>
<name>A0A5C1NFU0_9GAMM</name>
<accession>A0A5C1NFU0</accession>
<dbReference type="RefSeq" id="WP_149284732.1">
    <property type="nucleotide sequence ID" value="NZ_CP038437.2"/>
</dbReference>